<reference evidence="1 2" key="1">
    <citation type="journal article" date="2019" name="Nat. Ecol. Evol.">
        <title>Megaphylogeny resolves global patterns of mushroom evolution.</title>
        <authorList>
            <person name="Varga T."/>
            <person name="Krizsan K."/>
            <person name="Foldi C."/>
            <person name="Dima B."/>
            <person name="Sanchez-Garcia M."/>
            <person name="Sanchez-Ramirez S."/>
            <person name="Szollosi G.J."/>
            <person name="Szarkandi J.G."/>
            <person name="Papp V."/>
            <person name="Albert L."/>
            <person name="Andreopoulos W."/>
            <person name="Angelini C."/>
            <person name="Antonin V."/>
            <person name="Barry K.W."/>
            <person name="Bougher N.L."/>
            <person name="Buchanan P."/>
            <person name="Buyck B."/>
            <person name="Bense V."/>
            <person name="Catcheside P."/>
            <person name="Chovatia M."/>
            <person name="Cooper J."/>
            <person name="Damon W."/>
            <person name="Desjardin D."/>
            <person name="Finy P."/>
            <person name="Geml J."/>
            <person name="Haridas S."/>
            <person name="Hughes K."/>
            <person name="Justo A."/>
            <person name="Karasinski D."/>
            <person name="Kautmanova I."/>
            <person name="Kiss B."/>
            <person name="Kocsube S."/>
            <person name="Kotiranta H."/>
            <person name="LaButti K.M."/>
            <person name="Lechner B.E."/>
            <person name="Liimatainen K."/>
            <person name="Lipzen A."/>
            <person name="Lukacs Z."/>
            <person name="Mihaltcheva S."/>
            <person name="Morgado L.N."/>
            <person name="Niskanen T."/>
            <person name="Noordeloos M.E."/>
            <person name="Ohm R.A."/>
            <person name="Ortiz-Santana B."/>
            <person name="Ovrebo C."/>
            <person name="Racz N."/>
            <person name="Riley R."/>
            <person name="Savchenko A."/>
            <person name="Shiryaev A."/>
            <person name="Soop K."/>
            <person name="Spirin V."/>
            <person name="Szebenyi C."/>
            <person name="Tomsovsky M."/>
            <person name="Tulloss R.E."/>
            <person name="Uehling J."/>
            <person name="Grigoriev I.V."/>
            <person name="Vagvolgyi C."/>
            <person name="Papp T."/>
            <person name="Martin F.M."/>
            <person name="Miettinen O."/>
            <person name="Hibbett D.S."/>
            <person name="Nagy L.G."/>
        </authorList>
    </citation>
    <scope>NUCLEOTIDE SEQUENCE [LARGE SCALE GENOMIC DNA]</scope>
    <source>
        <strain evidence="1 2">CBS 962.96</strain>
    </source>
</reference>
<gene>
    <name evidence="1" type="ORF">K435DRAFT_857550</name>
</gene>
<dbReference type="Proteomes" id="UP000297245">
    <property type="component" value="Unassembled WGS sequence"/>
</dbReference>
<protein>
    <submittedName>
        <fullName evidence="1">Uncharacterized protein</fullName>
    </submittedName>
</protein>
<dbReference type="AlphaFoldDB" id="A0A4S8M6U5"/>
<dbReference type="EMBL" id="ML179154">
    <property type="protein sequence ID" value="THU97518.1"/>
    <property type="molecule type" value="Genomic_DNA"/>
</dbReference>
<evidence type="ECO:0000313" key="2">
    <source>
        <dbReference type="Proteomes" id="UP000297245"/>
    </source>
</evidence>
<keyword evidence="2" id="KW-1185">Reference proteome</keyword>
<organism evidence="1 2">
    <name type="scientific">Dendrothele bispora (strain CBS 962.96)</name>
    <dbReference type="NCBI Taxonomy" id="1314807"/>
    <lineage>
        <taxon>Eukaryota</taxon>
        <taxon>Fungi</taxon>
        <taxon>Dikarya</taxon>
        <taxon>Basidiomycota</taxon>
        <taxon>Agaricomycotina</taxon>
        <taxon>Agaricomycetes</taxon>
        <taxon>Agaricomycetidae</taxon>
        <taxon>Agaricales</taxon>
        <taxon>Agaricales incertae sedis</taxon>
        <taxon>Dendrothele</taxon>
    </lineage>
</organism>
<name>A0A4S8M6U5_DENBC</name>
<evidence type="ECO:0000313" key="1">
    <source>
        <dbReference type="EMBL" id="THU97518.1"/>
    </source>
</evidence>
<accession>A0A4S8M6U5</accession>
<proteinExistence type="predicted"/>
<sequence length="113" mass="12512">MKWAAGAWLVAWNLYHRAEEVRGFGFKQDHIAIGLGRKSFMKEAGRSSLQSASLLVTTVSKEMWATAGVARTRPVMIHENHGPTGTIEAFWSKHNHIGGRLGLKILRTSSIVT</sequence>